<dbReference type="InterPro" id="IPR014161">
    <property type="entry name" value="Tol-Pal_TolA"/>
</dbReference>
<reference evidence="2" key="1">
    <citation type="journal article" date="2012" name="Appl. Microbiol. Biotechnol.">
        <title>The complete genome sequence of Pantoea ananatis AJ13355, an organism with great biotechnological potential.</title>
        <authorList>
            <person name="Hara Y."/>
            <person name="Kadotani N."/>
            <person name="Izui H."/>
            <person name="Katashkina J.I."/>
            <person name="Kuvaeva T.M."/>
            <person name="Andreeva I.G."/>
            <person name="Golubeva L.I."/>
            <person name="Malko D.B."/>
            <person name="Makeev V.J."/>
            <person name="Mashko S.V."/>
            <person name="Kozlov Y.I."/>
        </authorList>
    </citation>
    <scope>NUCLEOTIDE SEQUENCE [LARGE SCALE GENOMIC DNA]</scope>
    <source>
        <strain evidence="2">AJ13355</strain>
    </source>
</reference>
<evidence type="ECO:0000313" key="2">
    <source>
        <dbReference type="Proteomes" id="UP000006690"/>
    </source>
</evidence>
<proteinExistence type="predicted"/>
<dbReference type="EMBL" id="AP012032">
    <property type="protein sequence ID" value="BAK10355.1"/>
    <property type="molecule type" value="Genomic_DNA"/>
</dbReference>
<dbReference type="GO" id="GO:0019534">
    <property type="term" value="F:toxin transmembrane transporter activity"/>
    <property type="evidence" value="ECO:0007669"/>
    <property type="project" value="InterPro"/>
</dbReference>
<dbReference type="AlphaFoldDB" id="A0A0H3L0U1"/>
<dbReference type="Gene3D" id="3.30.1150.10">
    <property type="match status" value="1"/>
</dbReference>
<sequence length="140" mass="15639">MAWVTANLNCQVRKRLIMLRCTGIMAATMLLLAGCSHHPEASEAQCASGLPQAQCQDVNRYIREVNASVMRNFHNAKNYVGQRCLVTAQRRPDGRYNVMRTEGNESLCLKAWQSVSSARDMPLPPPHAPQQLVFAFAPVR</sequence>
<organism evidence="1 2">
    <name type="scientific">Pantoea ananatis (strain AJ13355)</name>
    <dbReference type="NCBI Taxonomy" id="932677"/>
    <lineage>
        <taxon>Bacteria</taxon>
        <taxon>Pseudomonadati</taxon>
        <taxon>Pseudomonadota</taxon>
        <taxon>Gammaproteobacteria</taxon>
        <taxon>Enterobacterales</taxon>
        <taxon>Erwiniaceae</taxon>
        <taxon>Pantoea</taxon>
    </lineage>
</organism>
<dbReference type="eggNOG" id="COG3064">
    <property type="taxonomic scope" value="Bacteria"/>
</dbReference>
<dbReference type="SUPFAM" id="SSF74653">
    <property type="entry name" value="TolA/TonB C-terminal domain"/>
    <property type="match status" value="1"/>
</dbReference>
<dbReference type="Pfam" id="PF06519">
    <property type="entry name" value="TolA"/>
    <property type="match status" value="1"/>
</dbReference>
<name>A0A0H3L0U1_PANAA</name>
<dbReference type="PATRIC" id="fig|932677.3.peg.311"/>
<accession>A0A0H3L0U1</accession>
<dbReference type="HOGENOM" id="CLU_153195_0_0_6"/>
<gene>
    <name evidence="1" type="primary">tolA</name>
    <name evidence="1" type="ordered locus">PAJ_0275</name>
</gene>
<evidence type="ECO:0008006" key="3">
    <source>
        <dbReference type="Google" id="ProtNLM"/>
    </source>
</evidence>
<evidence type="ECO:0000313" key="1">
    <source>
        <dbReference type="EMBL" id="BAK10355.1"/>
    </source>
</evidence>
<dbReference type="GO" id="GO:0016020">
    <property type="term" value="C:membrane"/>
    <property type="evidence" value="ECO:0007669"/>
    <property type="project" value="InterPro"/>
</dbReference>
<dbReference type="Proteomes" id="UP000006690">
    <property type="component" value="Chromosome"/>
</dbReference>
<dbReference type="GO" id="GO:0043213">
    <property type="term" value="P:bacteriocin transport"/>
    <property type="evidence" value="ECO:0007669"/>
    <property type="project" value="InterPro"/>
</dbReference>
<dbReference type="KEGG" id="paj:PAJ_0275"/>
<protein>
    <recommendedName>
        <fullName evidence="3">TolA</fullName>
    </recommendedName>
</protein>